<evidence type="ECO:0000313" key="2">
    <source>
        <dbReference type="Proteomes" id="UP001485301"/>
    </source>
</evidence>
<keyword evidence="2" id="KW-1185">Reference proteome</keyword>
<reference evidence="1" key="1">
    <citation type="submission" date="2024-04" db="EMBL/GenBank/DDBJ databases">
        <title>Complete genome sequence of Sphingobacterium thalpophiium BAA-1094.</title>
        <authorList>
            <person name="Adaikpoh B.I."/>
        </authorList>
    </citation>
    <scope>NUCLEOTIDE SEQUENCE</scope>
    <source>
        <strain evidence="1">BAA-1094</strain>
    </source>
</reference>
<dbReference type="Proteomes" id="UP001485301">
    <property type="component" value="Chromosome"/>
</dbReference>
<dbReference type="EMBL" id="CP151087">
    <property type="protein sequence ID" value="WZN55459.1"/>
    <property type="molecule type" value="Genomic_DNA"/>
</dbReference>
<organism evidence="1 2">
    <name type="scientific">Sphingobacterium thalpophilum</name>
    <dbReference type="NCBI Taxonomy" id="259"/>
    <lineage>
        <taxon>Bacteria</taxon>
        <taxon>Pseudomonadati</taxon>
        <taxon>Bacteroidota</taxon>
        <taxon>Sphingobacteriia</taxon>
        <taxon>Sphingobacteriales</taxon>
        <taxon>Sphingobacteriaceae</taxon>
        <taxon>Sphingobacterium</taxon>
    </lineage>
</organism>
<proteinExistence type="predicted"/>
<protein>
    <submittedName>
        <fullName evidence="1">Uncharacterized protein</fullName>
    </submittedName>
</protein>
<sequence>MKHLKINDNKGFFLRKTEGKEPEWILIDQIGKDDLIQLLNSAITEEFIMDEYNEDILQNKAHQIIYKNINEKFKELIANKTRFKDESENLYRDALEKYSS</sequence>
<accession>A0ACD5C122</accession>
<evidence type="ECO:0000313" key="1">
    <source>
        <dbReference type="EMBL" id="WZN55459.1"/>
    </source>
</evidence>
<gene>
    <name evidence="1" type="ORF">AACH28_22985</name>
</gene>
<name>A0ACD5C122_9SPHI</name>